<dbReference type="Proteomes" id="UP000070400">
    <property type="component" value="Unassembled WGS sequence"/>
</dbReference>
<dbReference type="EMBL" id="LHXX01000056">
    <property type="protein sequence ID" value="KXB01287.1"/>
    <property type="molecule type" value="Genomic_DNA"/>
</dbReference>
<feature type="region of interest" description="Disordered" evidence="1">
    <location>
        <begin position="267"/>
        <end position="297"/>
    </location>
</feature>
<evidence type="ECO:0008006" key="4">
    <source>
        <dbReference type="Google" id="ProtNLM"/>
    </source>
</evidence>
<feature type="region of interest" description="Disordered" evidence="1">
    <location>
        <begin position="225"/>
        <end position="248"/>
    </location>
</feature>
<feature type="compositionally biased region" description="Basic and acidic residues" evidence="1">
    <location>
        <begin position="276"/>
        <end position="295"/>
    </location>
</feature>
<accession>A0A133V4D9</accession>
<dbReference type="SUPFAM" id="SSF53300">
    <property type="entry name" value="vWA-like"/>
    <property type="match status" value="1"/>
</dbReference>
<keyword evidence="3" id="KW-1185">Reference proteome</keyword>
<dbReference type="AlphaFoldDB" id="A0A133V4D9"/>
<dbReference type="Gene3D" id="3.40.50.410">
    <property type="entry name" value="von Willebrand factor, type A domain"/>
    <property type="match status" value="1"/>
</dbReference>
<evidence type="ECO:0000313" key="3">
    <source>
        <dbReference type="Proteomes" id="UP000070400"/>
    </source>
</evidence>
<evidence type="ECO:0000256" key="1">
    <source>
        <dbReference type="SAM" id="MobiDB-lite"/>
    </source>
</evidence>
<comment type="caution">
    <text evidence="2">The sequence shown here is derived from an EMBL/GenBank/DDBJ whole genome shotgun (WGS) entry which is preliminary data.</text>
</comment>
<name>A0A133V4D9_9EURY</name>
<evidence type="ECO:0000313" key="2">
    <source>
        <dbReference type="EMBL" id="KXB01287.1"/>
    </source>
</evidence>
<protein>
    <recommendedName>
        <fullName evidence="4">VWFA domain-containing protein</fullName>
    </recommendedName>
</protein>
<sequence length="607" mass="70423">MAIKANIDAEKKFFQKLDRILAGKDTIQVRSGVVPKSDEKQYIWLPFEEASKKFDFYDGYLTELKGMNYHELGHLLYSDVSFDGMVDKFNDKWPKPLVGKLRLKELKLINKVEDARIEQKFVETYPSSSKYFEKAVYVATSDERVDFIDIYGRKFLDDNFRKTVTQNFIKGLKKPQNDSQTSPEAVFKEIKDCIDNYLIGETADDRINAAFRLFKILLKNNVKQKTPPRTERFNEGYKPSEIPKRKKEEIQRALEWSVENDKLKDANISDFEENGGESKDISEGRKDIEKLKEEPNSEYTENVSDEFLEIVEKEIQSEIEEDIDAISSGGGWSPNNKREDKAERMPQILWKENEKNLTSRKKQIKRKLRNIRLGLKDQWHRKQKRGKIDMRSAMRALQNGSTKIFKKYYPSMGRKTKLATVILIDKSASMGGDGLPMALGASWCVRKALEETDNKVSEIAFDQEHIELKDWFGKPNYNIWASGGTDPNKALHIASLKIQDICQYNDELNPLVILITDGKYDPQYKDPSTGYSSQDMVEKLQKMGAKVAEITLSEREETFQMEGKREKIFDYQESCPDPDGLPIVMEGILENMQKEFIKKYSYDGRWR</sequence>
<dbReference type="InterPro" id="IPR036465">
    <property type="entry name" value="vWFA_dom_sf"/>
</dbReference>
<reference evidence="2 3" key="1">
    <citation type="journal article" date="2016" name="Sci. Rep.">
        <title>Metabolic traits of an uncultured archaeal lineage -MSBL1- from brine pools of the Red Sea.</title>
        <authorList>
            <person name="Mwirichia R."/>
            <person name="Alam I."/>
            <person name="Rashid M."/>
            <person name="Vinu M."/>
            <person name="Ba-Alawi W."/>
            <person name="Anthony Kamau A."/>
            <person name="Kamanda Ngugi D."/>
            <person name="Goker M."/>
            <person name="Klenk H.P."/>
            <person name="Bajic V."/>
            <person name="Stingl U."/>
        </authorList>
    </citation>
    <scope>NUCLEOTIDE SEQUENCE [LARGE SCALE GENOMIC DNA]</scope>
    <source>
        <strain evidence="2">SCGC-AAA261D19</strain>
    </source>
</reference>
<gene>
    <name evidence="2" type="ORF">AKJ43_03495</name>
</gene>
<organism evidence="2 3">
    <name type="scientific">candidate division MSBL1 archaeon SCGC-AAA261D19</name>
    <dbReference type="NCBI Taxonomy" id="1698273"/>
    <lineage>
        <taxon>Archaea</taxon>
        <taxon>Methanobacteriati</taxon>
        <taxon>Methanobacteriota</taxon>
        <taxon>candidate division MSBL1</taxon>
    </lineage>
</organism>
<proteinExistence type="predicted"/>